<accession>A0ABU6MF90</accession>
<name>A0ABU6MF90_9BACI</name>
<evidence type="ECO:0000313" key="3">
    <source>
        <dbReference type="Proteomes" id="UP001341444"/>
    </source>
</evidence>
<dbReference type="InterPro" id="IPR012454">
    <property type="entry name" value="DUF1659"/>
</dbReference>
<dbReference type="Proteomes" id="UP001341444">
    <property type="component" value="Unassembled WGS sequence"/>
</dbReference>
<protein>
    <submittedName>
        <fullName evidence="2">DUF1659 domain-containing protein</fullName>
    </submittedName>
</protein>
<gene>
    <name evidence="2" type="ORF">P4T90_09670</name>
</gene>
<proteinExistence type="predicted"/>
<dbReference type="Pfam" id="PF07872">
    <property type="entry name" value="DUF1659"/>
    <property type="match status" value="1"/>
</dbReference>
<evidence type="ECO:0000259" key="1">
    <source>
        <dbReference type="Pfam" id="PF07872"/>
    </source>
</evidence>
<feature type="domain" description="DUF1659" evidence="1">
    <location>
        <begin position="3"/>
        <end position="70"/>
    </location>
</feature>
<dbReference type="EMBL" id="JARMAB010000012">
    <property type="protein sequence ID" value="MED1203344.1"/>
    <property type="molecule type" value="Genomic_DNA"/>
</dbReference>
<organism evidence="2 3">
    <name type="scientific">Heyndrickxia acidicola</name>
    <dbReference type="NCBI Taxonomy" id="209389"/>
    <lineage>
        <taxon>Bacteria</taxon>
        <taxon>Bacillati</taxon>
        <taxon>Bacillota</taxon>
        <taxon>Bacilli</taxon>
        <taxon>Bacillales</taxon>
        <taxon>Bacillaceae</taxon>
        <taxon>Heyndrickxia</taxon>
    </lineage>
</organism>
<dbReference type="RefSeq" id="WP_066269001.1">
    <property type="nucleotide sequence ID" value="NZ_JARMAB010000012.1"/>
</dbReference>
<comment type="caution">
    <text evidence="2">The sequence shown here is derived from an EMBL/GenBank/DDBJ whole genome shotgun (WGS) entry which is preliminary data.</text>
</comment>
<keyword evidence="3" id="KW-1185">Reference proteome</keyword>
<sequence length="72" mass="8007">MAEALLKSTKVRLVFNYGKDEKGKDILKSKLFSNIRMDATADEIQAFAKAIASLSTKPLMTVERDDSKDILS</sequence>
<evidence type="ECO:0000313" key="2">
    <source>
        <dbReference type="EMBL" id="MED1203344.1"/>
    </source>
</evidence>
<reference evidence="2 3" key="1">
    <citation type="submission" date="2023-03" db="EMBL/GenBank/DDBJ databases">
        <title>Bacillus Genome Sequencing.</title>
        <authorList>
            <person name="Dunlap C."/>
        </authorList>
    </citation>
    <scope>NUCLEOTIDE SEQUENCE [LARGE SCALE GENOMIC DNA]</scope>
    <source>
        <strain evidence="2 3">B-23453</strain>
    </source>
</reference>